<protein>
    <submittedName>
        <fullName evidence="3">Pyridoxamine 5'-phosphate oxidase family protein</fullName>
    </submittedName>
</protein>
<organism evidence="4 5">
    <name type="scientific">Pandoraea commovens</name>
    <dbReference type="NCBI Taxonomy" id="2508289"/>
    <lineage>
        <taxon>Bacteria</taxon>
        <taxon>Pseudomonadati</taxon>
        <taxon>Pseudomonadota</taxon>
        <taxon>Betaproteobacteria</taxon>
        <taxon>Burkholderiales</taxon>
        <taxon>Burkholderiaceae</taxon>
        <taxon>Pandoraea</taxon>
    </lineage>
</organism>
<dbReference type="InterPro" id="IPR011576">
    <property type="entry name" value="Pyridox_Oxase_N"/>
</dbReference>
<evidence type="ECO:0000313" key="4">
    <source>
        <dbReference type="EMBL" id="VVD63451.1"/>
    </source>
</evidence>
<evidence type="ECO:0000313" key="5">
    <source>
        <dbReference type="Proteomes" id="UP000343335"/>
    </source>
</evidence>
<dbReference type="GO" id="GO:0016627">
    <property type="term" value="F:oxidoreductase activity, acting on the CH-CH group of donors"/>
    <property type="evidence" value="ECO:0007669"/>
    <property type="project" value="TreeGrafter"/>
</dbReference>
<dbReference type="Gene3D" id="2.30.110.10">
    <property type="entry name" value="Electron Transport, Fmn-binding Protein, Chain A"/>
    <property type="match status" value="1"/>
</dbReference>
<feature type="domain" description="Pyridoxamine 5'-phosphate oxidase N-terminal" evidence="2">
    <location>
        <begin position="9"/>
        <end position="116"/>
    </location>
</feature>
<dbReference type="Proteomes" id="UP000343335">
    <property type="component" value="Unassembled WGS sequence"/>
</dbReference>
<reference evidence="4 5" key="1">
    <citation type="submission" date="2019-08" db="EMBL/GenBank/DDBJ databases">
        <authorList>
            <person name="Peeters C."/>
        </authorList>
    </citation>
    <scope>NUCLEOTIDE SEQUENCE [LARGE SCALE GENOMIC DNA]</scope>
    <source>
        <strain evidence="4 5">LMG 31010</strain>
    </source>
</reference>
<name>A0A5E4RKW1_9BURK</name>
<dbReference type="InterPro" id="IPR012349">
    <property type="entry name" value="Split_barrel_FMN-bd"/>
</dbReference>
<keyword evidence="6" id="KW-1185">Reference proteome</keyword>
<dbReference type="PANTHER" id="PTHR35176:SF6">
    <property type="entry name" value="HEME OXYGENASE HI_0854-RELATED"/>
    <property type="match status" value="1"/>
</dbReference>
<dbReference type="Proteomes" id="UP001058980">
    <property type="component" value="Chromosome"/>
</dbReference>
<dbReference type="AlphaFoldDB" id="A0A5E4RKW1"/>
<evidence type="ECO:0000313" key="3">
    <source>
        <dbReference type="EMBL" id="UVA81957.1"/>
    </source>
</evidence>
<dbReference type="SUPFAM" id="SSF50475">
    <property type="entry name" value="FMN-binding split barrel"/>
    <property type="match status" value="1"/>
</dbReference>
<gene>
    <name evidence="3" type="ORF">NTU39_13615</name>
    <name evidence="4" type="ORF">PCO31010_00229</name>
</gene>
<dbReference type="InterPro" id="IPR052019">
    <property type="entry name" value="F420H2_bilvrd_red/Heme_oxyg"/>
</dbReference>
<dbReference type="EMBL" id="CP102780">
    <property type="protein sequence ID" value="UVA81957.1"/>
    <property type="molecule type" value="Genomic_DNA"/>
</dbReference>
<accession>A0A5E4RKW1</accession>
<keyword evidence="1" id="KW-0560">Oxidoreductase</keyword>
<dbReference type="Pfam" id="PF01243">
    <property type="entry name" value="PNPOx_N"/>
    <property type="match status" value="1"/>
</dbReference>
<sequence>MNPKLETVVMEILDGCRELSLATLMHDGNPQSDIVCFVHQGLDIYFATARDSRKIANIEYNAQVSYCLFRPYAGWPEIKAISGHAYAEILPDESAERSLAIRLLDARFPNAWTRVPEHGSSRTTIVKLESWAMKVLDYSRGFGHADIVSIASKRKCE</sequence>
<evidence type="ECO:0000256" key="1">
    <source>
        <dbReference type="ARBA" id="ARBA00023002"/>
    </source>
</evidence>
<dbReference type="RefSeq" id="WP_150662615.1">
    <property type="nucleotide sequence ID" value="NZ_CABPSA010000001.1"/>
</dbReference>
<proteinExistence type="predicted"/>
<evidence type="ECO:0000259" key="2">
    <source>
        <dbReference type="Pfam" id="PF01243"/>
    </source>
</evidence>
<dbReference type="OrthoDB" id="8705255at2"/>
<dbReference type="GO" id="GO:0005829">
    <property type="term" value="C:cytosol"/>
    <property type="evidence" value="ECO:0007669"/>
    <property type="project" value="TreeGrafter"/>
</dbReference>
<dbReference type="PANTHER" id="PTHR35176">
    <property type="entry name" value="HEME OXYGENASE HI_0854-RELATED"/>
    <property type="match status" value="1"/>
</dbReference>
<evidence type="ECO:0000313" key="6">
    <source>
        <dbReference type="Proteomes" id="UP001058980"/>
    </source>
</evidence>
<reference evidence="3" key="2">
    <citation type="submission" date="2022-08" db="EMBL/GenBank/DDBJ databases">
        <title>Multi-unit outbreak of Pandoraea commovens among non-cystic fibrosis intensive care patients from 2019 to 2021 in Berlin, Germany.</title>
        <authorList>
            <person name="Menzel P."/>
        </authorList>
    </citation>
    <scope>NUCLEOTIDE SEQUENCE</scope>
    <source>
        <strain evidence="3">LB-19-202-79</strain>
    </source>
</reference>
<dbReference type="EMBL" id="CABPSA010000001">
    <property type="protein sequence ID" value="VVD63451.1"/>
    <property type="molecule type" value="Genomic_DNA"/>
</dbReference>
<dbReference type="GO" id="GO:0070967">
    <property type="term" value="F:coenzyme F420 binding"/>
    <property type="evidence" value="ECO:0007669"/>
    <property type="project" value="TreeGrafter"/>
</dbReference>